<feature type="signal peptide" evidence="1">
    <location>
        <begin position="1"/>
        <end position="22"/>
    </location>
</feature>
<evidence type="ECO:0008006" key="4">
    <source>
        <dbReference type="Google" id="ProtNLM"/>
    </source>
</evidence>
<reference evidence="2 3" key="1">
    <citation type="submission" date="2024-06" db="EMBL/GenBank/DDBJ databases">
        <authorList>
            <person name="Steensen K."/>
            <person name="Seneca J."/>
            <person name="Bartlau N."/>
            <person name="Yu A.X."/>
            <person name="Polz M.F."/>
        </authorList>
    </citation>
    <scope>NUCLEOTIDE SEQUENCE [LARGE SCALE GENOMIC DNA]</scope>
    <source>
        <strain evidence="2 3">1F260</strain>
    </source>
</reference>
<evidence type="ECO:0000313" key="3">
    <source>
        <dbReference type="Proteomes" id="UP001569154"/>
    </source>
</evidence>
<feature type="chain" id="PRO_5047262491" description="Lipoprotein" evidence="1">
    <location>
        <begin position="23"/>
        <end position="123"/>
    </location>
</feature>
<dbReference type="EMBL" id="JBGONM010000017">
    <property type="protein sequence ID" value="MEZ8081194.1"/>
    <property type="molecule type" value="Genomic_DNA"/>
</dbReference>
<gene>
    <name evidence="2" type="ORF">ACED35_08695</name>
</gene>
<comment type="caution">
    <text evidence="2">The sequence shown here is derived from an EMBL/GenBank/DDBJ whole genome shotgun (WGS) entry which is preliminary data.</text>
</comment>
<keyword evidence="3" id="KW-1185">Reference proteome</keyword>
<organism evidence="2 3">
    <name type="scientific">Enterovibrio norvegicus</name>
    <dbReference type="NCBI Taxonomy" id="188144"/>
    <lineage>
        <taxon>Bacteria</taxon>
        <taxon>Pseudomonadati</taxon>
        <taxon>Pseudomonadota</taxon>
        <taxon>Gammaproteobacteria</taxon>
        <taxon>Vibrionales</taxon>
        <taxon>Vibrionaceae</taxon>
        <taxon>Enterovibrio</taxon>
    </lineage>
</organism>
<evidence type="ECO:0000256" key="1">
    <source>
        <dbReference type="SAM" id="SignalP"/>
    </source>
</evidence>
<dbReference type="Proteomes" id="UP001569154">
    <property type="component" value="Unassembled WGS sequence"/>
</dbReference>
<proteinExistence type="predicted"/>
<protein>
    <recommendedName>
        <fullName evidence="4">Lipoprotein</fullName>
    </recommendedName>
</protein>
<name>A0ABV4L161_9GAMM</name>
<dbReference type="RefSeq" id="WP_017010909.1">
    <property type="nucleotide sequence ID" value="NZ_AJYF02000022.1"/>
</dbReference>
<sequence length="123" mass="13685">MIKKMMISLFLTTSLSACISTAENSPYTPTASLGDIESAKANLSKYESVTVEDGGFIVVSHRVRSGYKWDKISMRQYAFDTSCDWLNWYVDRGFVVNVQAQGRGGSNEYYNAERCAEGSPTNL</sequence>
<evidence type="ECO:0000313" key="2">
    <source>
        <dbReference type="EMBL" id="MEZ8081194.1"/>
    </source>
</evidence>
<keyword evidence="1" id="KW-0732">Signal</keyword>
<dbReference type="PROSITE" id="PS51257">
    <property type="entry name" value="PROKAR_LIPOPROTEIN"/>
    <property type="match status" value="1"/>
</dbReference>
<accession>A0ABV4L161</accession>